<dbReference type="GO" id="GO:0030976">
    <property type="term" value="F:thiamine pyrophosphate binding"/>
    <property type="evidence" value="ECO:0007669"/>
    <property type="project" value="UniProtKB-UniRule"/>
</dbReference>
<evidence type="ECO:0000256" key="4">
    <source>
        <dbReference type="ARBA" id="ARBA00013145"/>
    </source>
</evidence>
<dbReference type="NCBIfam" id="TIGR00118">
    <property type="entry name" value="acolac_lg"/>
    <property type="match status" value="1"/>
</dbReference>
<dbReference type="InterPro" id="IPR012846">
    <property type="entry name" value="Acetolactate_synth_lsu"/>
</dbReference>
<comment type="pathway">
    <text evidence="2 11">Amino-acid biosynthesis; L-valine biosynthesis; L-valine from pyruvate: step 1/4.</text>
</comment>
<evidence type="ECO:0000256" key="3">
    <source>
        <dbReference type="ARBA" id="ARBA00007812"/>
    </source>
</evidence>
<evidence type="ECO:0000256" key="7">
    <source>
        <dbReference type="ARBA" id="ARBA00022723"/>
    </source>
</evidence>
<dbReference type="InterPro" id="IPR045229">
    <property type="entry name" value="TPP_enz"/>
</dbReference>
<evidence type="ECO:0000256" key="10">
    <source>
        <dbReference type="ARBA" id="ARBA00023304"/>
    </source>
</evidence>
<protein>
    <recommendedName>
        <fullName evidence="4 11">Acetolactate synthase</fullName>
        <ecNumber evidence="4 11">2.2.1.6</ecNumber>
    </recommendedName>
</protein>
<evidence type="ECO:0000259" key="12">
    <source>
        <dbReference type="Pfam" id="PF00205"/>
    </source>
</evidence>
<accession>A0A6B2LXL9</accession>
<dbReference type="GO" id="GO:0009099">
    <property type="term" value="P:L-valine biosynthetic process"/>
    <property type="evidence" value="ECO:0007669"/>
    <property type="project" value="UniProtKB-UniPathway"/>
</dbReference>
<dbReference type="Pfam" id="PF00205">
    <property type="entry name" value="TPP_enzyme_M"/>
    <property type="match status" value="1"/>
</dbReference>
<comment type="pathway">
    <text evidence="1 11">Amino-acid biosynthesis; L-isoleucine biosynthesis; L-isoleucine from 2-oxobutanoate: step 1/4.</text>
</comment>
<dbReference type="SUPFAM" id="SSF52518">
    <property type="entry name" value="Thiamin diphosphate-binding fold (THDP-binding)"/>
    <property type="match status" value="2"/>
</dbReference>
<dbReference type="GO" id="GO:0003984">
    <property type="term" value="F:acetolactate synthase activity"/>
    <property type="evidence" value="ECO:0007669"/>
    <property type="project" value="UniProtKB-EC"/>
</dbReference>
<organism evidence="15 16">
    <name type="scientific">Oceanipulchritudo coccoides</name>
    <dbReference type="NCBI Taxonomy" id="2706888"/>
    <lineage>
        <taxon>Bacteria</taxon>
        <taxon>Pseudomonadati</taxon>
        <taxon>Verrucomicrobiota</taxon>
        <taxon>Opitutia</taxon>
        <taxon>Puniceicoccales</taxon>
        <taxon>Oceanipulchritudinaceae</taxon>
        <taxon>Oceanipulchritudo</taxon>
    </lineage>
</organism>
<dbReference type="FunFam" id="3.40.50.970:FF:000007">
    <property type="entry name" value="Acetolactate synthase"/>
    <property type="match status" value="1"/>
</dbReference>
<comment type="similarity">
    <text evidence="3 11">Belongs to the TPP enzyme family.</text>
</comment>
<proteinExistence type="inferred from homology"/>
<dbReference type="GO" id="GO:0009097">
    <property type="term" value="P:isoleucine biosynthetic process"/>
    <property type="evidence" value="ECO:0007669"/>
    <property type="project" value="UniProtKB-UniPathway"/>
</dbReference>
<dbReference type="InterPro" id="IPR011766">
    <property type="entry name" value="TPP_enzyme_TPP-bd"/>
</dbReference>
<reference evidence="15 16" key="1">
    <citation type="submission" date="2020-02" db="EMBL/GenBank/DDBJ databases">
        <title>Albibacoteraceae fam. nov., the first described family within the subdivision 4 Verrucomicrobia.</title>
        <authorList>
            <person name="Xi F."/>
        </authorList>
    </citation>
    <scope>NUCLEOTIDE SEQUENCE [LARGE SCALE GENOMIC DNA]</scope>
    <source>
        <strain evidence="15 16">CK1056</strain>
    </source>
</reference>
<dbReference type="SUPFAM" id="SSF52467">
    <property type="entry name" value="DHS-like NAD/FAD-binding domain"/>
    <property type="match status" value="1"/>
</dbReference>
<dbReference type="InterPro" id="IPR039368">
    <property type="entry name" value="AHAS_TPP"/>
</dbReference>
<keyword evidence="6 11" id="KW-0808">Transferase</keyword>
<dbReference type="InterPro" id="IPR012001">
    <property type="entry name" value="Thiamin_PyroP_enz_TPP-bd_dom"/>
</dbReference>
<evidence type="ECO:0000259" key="13">
    <source>
        <dbReference type="Pfam" id="PF02775"/>
    </source>
</evidence>
<dbReference type="PANTHER" id="PTHR18968:SF13">
    <property type="entry name" value="ACETOLACTATE SYNTHASE CATALYTIC SUBUNIT, MITOCHONDRIAL"/>
    <property type="match status" value="1"/>
</dbReference>
<dbReference type="GO" id="GO:0050660">
    <property type="term" value="F:flavin adenine dinucleotide binding"/>
    <property type="evidence" value="ECO:0007669"/>
    <property type="project" value="InterPro"/>
</dbReference>
<dbReference type="Pfam" id="PF02776">
    <property type="entry name" value="TPP_enzyme_N"/>
    <property type="match status" value="1"/>
</dbReference>
<dbReference type="Gene3D" id="3.40.50.970">
    <property type="match status" value="2"/>
</dbReference>
<dbReference type="EMBL" id="JAAGNX010000001">
    <property type="protein sequence ID" value="NDV61023.1"/>
    <property type="molecule type" value="Genomic_DNA"/>
</dbReference>
<evidence type="ECO:0000313" key="15">
    <source>
        <dbReference type="EMBL" id="NDV61023.1"/>
    </source>
</evidence>
<evidence type="ECO:0000256" key="1">
    <source>
        <dbReference type="ARBA" id="ARBA00004974"/>
    </source>
</evidence>
<comment type="catalytic activity">
    <reaction evidence="11">
        <text>2 pyruvate + H(+) = (2S)-2-acetolactate + CO2</text>
        <dbReference type="Rhea" id="RHEA:25249"/>
        <dbReference type="ChEBI" id="CHEBI:15361"/>
        <dbReference type="ChEBI" id="CHEBI:15378"/>
        <dbReference type="ChEBI" id="CHEBI:16526"/>
        <dbReference type="ChEBI" id="CHEBI:58476"/>
        <dbReference type="EC" id="2.2.1.6"/>
    </reaction>
</comment>
<dbReference type="GO" id="GO:0000287">
    <property type="term" value="F:magnesium ion binding"/>
    <property type="evidence" value="ECO:0007669"/>
    <property type="project" value="UniProtKB-UniRule"/>
</dbReference>
<evidence type="ECO:0000256" key="11">
    <source>
        <dbReference type="RuleBase" id="RU003591"/>
    </source>
</evidence>
<evidence type="ECO:0000313" key="16">
    <source>
        <dbReference type="Proteomes" id="UP000478417"/>
    </source>
</evidence>
<dbReference type="GO" id="GO:0005948">
    <property type="term" value="C:acetolactate synthase complex"/>
    <property type="evidence" value="ECO:0007669"/>
    <property type="project" value="TreeGrafter"/>
</dbReference>
<feature type="domain" description="Thiamine pyrophosphate enzyme central" evidence="12">
    <location>
        <begin position="220"/>
        <end position="354"/>
    </location>
</feature>
<dbReference type="PANTHER" id="PTHR18968">
    <property type="entry name" value="THIAMINE PYROPHOSPHATE ENZYMES"/>
    <property type="match status" value="1"/>
</dbReference>
<dbReference type="UniPathway" id="UPA00049">
    <property type="reaction ID" value="UER00059"/>
</dbReference>
<keyword evidence="10 11" id="KW-0100">Branched-chain amino acid biosynthesis</keyword>
<dbReference type="RefSeq" id="WP_163961568.1">
    <property type="nucleotide sequence ID" value="NZ_JAAGNX010000001.1"/>
</dbReference>
<evidence type="ECO:0000256" key="9">
    <source>
        <dbReference type="ARBA" id="ARBA00023052"/>
    </source>
</evidence>
<keyword evidence="16" id="KW-1185">Reference proteome</keyword>
<name>A0A6B2LXL9_9BACT</name>
<dbReference type="InterPro" id="IPR000399">
    <property type="entry name" value="TPP-bd_CS"/>
</dbReference>
<comment type="caution">
    <text evidence="15">The sequence shown here is derived from an EMBL/GenBank/DDBJ whole genome shotgun (WGS) entry which is preliminary data.</text>
</comment>
<dbReference type="Proteomes" id="UP000478417">
    <property type="component" value="Unassembled WGS sequence"/>
</dbReference>
<feature type="domain" description="Thiamine pyrophosphate enzyme TPP-binding" evidence="13">
    <location>
        <begin position="414"/>
        <end position="575"/>
    </location>
</feature>
<evidence type="ECO:0000256" key="8">
    <source>
        <dbReference type="ARBA" id="ARBA00022842"/>
    </source>
</evidence>
<dbReference type="UniPathway" id="UPA00047">
    <property type="reaction ID" value="UER00055"/>
</dbReference>
<evidence type="ECO:0000256" key="6">
    <source>
        <dbReference type="ARBA" id="ARBA00022679"/>
    </source>
</evidence>
<dbReference type="Gene3D" id="3.40.50.1220">
    <property type="entry name" value="TPP-binding domain"/>
    <property type="match status" value="1"/>
</dbReference>
<dbReference type="PROSITE" id="PS00187">
    <property type="entry name" value="TPP_ENZYMES"/>
    <property type="match status" value="1"/>
</dbReference>
<sequence length="602" mass="66006">MKKTSEKSPKKKSSTKAAKPMAAVRGADLFVQCLEREGVDVIFAYPGGASMEIHQGLTRSGKIRTILPRHEQGCGFMAHGYARTTGKAGVCMATSGPGATNLVTCVADAQMDSIPLIAITGQVHQSFIGKNAFQETDVFGMTLPIVKHSYLVLNIKDIPRVVKEAFYIAQTGRPGPVVIDIAKDVQQAYIEGEELKEALEAEMAIPGYSHSPKATDEELNAILDACAEAKRPVIYTGGGIVSGNAEEELKEFAEITGFPMTSTLMGLGGFDENHPQSLRWFGMHGGVAGNWAVCESSLLLALGARFDDRITGAIAKFAPEAKVAHIDIDKSEHHKNKIVDFPVHSEIKYALKRLCELAKKRKFKKPDIKDWTKKVNGWKEEFPFQFEESPHIIPQLAIQTLYEETEGEAIISTGVGQHQMWAAQFYKFHKTRSYISSLGLGTMGFGLPAALGAKVACPDRTVVDIDGDGSFMMNVQELATAIMEKIPVKIMLMNNQHLGMVVQWEDILYEGTRGQTVLGHPDNIGGPENLDALYPDWPAICKGFGVKSRRVVKKKDLRAAIREMIDHDGPFLLDVVVPYTEHVMPFIPAGASAKDILIRTNR</sequence>
<evidence type="ECO:0000256" key="2">
    <source>
        <dbReference type="ARBA" id="ARBA00005025"/>
    </source>
</evidence>
<dbReference type="Pfam" id="PF02775">
    <property type="entry name" value="TPP_enzyme_C"/>
    <property type="match status" value="1"/>
</dbReference>
<dbReference type="InterPro" id="IPR029061">
    <property type="entry name" value="THDP-binding"/>
</dbReference>
<keyword evidence="9 11" id="KW-0786">Thiamine pyrophosphate</keyword>
<dbReference type="CDD" id="cd02015">
    <property type="entry name" value="TPP_AHAS"/>
    <property type="match status" value="1"/>
</dbReference>
<dbReference type="CDD" id="cd07035">
    <property type="entry name" value="TPP_PYR_POX_like"/>
    <property type="match status" value="1"/>
</dbReference>
<keyword evidence="8 11" id="KW-0460">Magnesium</keyword>
<evidence type="ECO:0000256" key="5">
    <source>
        <dbReference type="ARBA" id="ARBA00022605"/>
    </source>
</evidence>
<dbReference type="InterPro" id="IPR012000">
    <property type="entry name" value="Thiamin_PyroP_enz_cen_dom"/>
</dbReference>
<dbReference type="FunFam" id="3.40.50.1220:FF:000008">
    <property type="entry name" value="Acetolactate synthase"/>
    <property type="match status" value="1"/>
</dbReference>
<gene>
    <name evidence="15" type="primary">ilvB</name>
    <name evidence="15" type="ORF">G0Q06_01020</name>
</gene>
<dbReference type="InterPro" id="IPR029035">
    <property type="entry name" value="DHS-like_NAD/FAD-binding_dom"/>
</dbReference>
<dbReference type="AlphaFoldDB" id="A0A6B2LXL9"/>
<comment type="cofactor">
    <cofactor evidence="11">
        <name>Mg(2+)</name>
        <dbReference type="ChEBI" id="CHEBI:18420"/>
    </cofactor>
    <text evidence="11">Binds 1 Mg(2+) ion per subunit.</text>
</comment>
<dbReference type="EC" id="2.2.1.6" evidence="4 11"/>
<evidence type="ECO:0000259" key="14">
    <source>
        <dbReference type="Pfam" id="PF02776"/>
    </source>
</evidence>
<comment type="cofactor">
    <cofactor evidence="11">
        <name>thiamine diphosphate</name>
        <dbReference type="ChEBI" id="CHEBI:58937"/>
    </cofactor>
    <text evidence="11">Binds 1 thiamine pyrophosphate per subunit.</text>
</comment>
<keyword evidence="5 11" id="KW-0028">Amino-acid biosynthesis</keyword>
<feature type="domain" description="Thiamine pyrophosphate enzyme N-terminal TPP-binding" evidence="14">
    <location>
        <begin position="25"/>
        <end position="139"/>
    </location>
</feature>
<keyword evidence="7 11" id="KW-0479">Metal-binding</keyword>